<dbReference type="SUPFAM" id="SSF48208">
    <property type="entry name" value="Six-hairpin glycosidases"/>
    <property type="match status" value="1"/>
</dbReference>
<gene>
    <name evidence="9" type="ORF">RUMHYD_03511</name>
</gene>
<feature type="binding site" evidence="5">
    <location>
        <begin position="596"/>
        <end position="597"/>
    </location>
    <ligand>
        <name>substrate</name>
    </ligand>
</feature>
<dbReference type="Pfam" id="PF03636">
    <property type="entry name" value="Glyco_hydro_65N"/>
    <property type="match status" value="1"/>
</dbReference>
<dbReference type="eggNOG" id="COG1554">
    <property type="taxonomic scope" value="Bacteria"/>
</dbReference>
<dbReference type="PATRIC" id="fig|476272.21.peg.187"/>
<dbReference type="PANTHER" id="PTHR11051:SF8">
    <property type="entry name" value="PROTEIN-GLUCOSYLGALACTOSYLHYDROXYLYSINE GLUCOSIDASE"/>
    <property type="match status" value="1"/>
</dbReference>
<dbReference type="EMBL" id="ACBZ01000187">
    <property type="protein sequence ID" value="EEG47612.1"/>
    <property type="molecule type" value="Genomic_DNA"/>
</dbReference>
<accession>C0CRJ7</accession>
<dbReference type="Gene3D" id="1.50.10.10">
    <property type="match status" value="1"/>
</dbReference>
<dbReference type="InterPro" id="IPR017045">
    <property type="entry name" value="Malt_Pase/Glycosyl_Hdrlase"/>
</dbReference>
<dbReference type="GO" id="GO:0030246">
    <property type="term" value="F:carbohydrate binding"/>
    <property type="evidence" value="ECO:0007669"/>
    <property type="project" value="InterPro"/>
</dbReference>
<evidence type="ECO:0000313" key="9">
    <source>
        <dbReference type="EMBL" id="EEG47612.1"/>
    </source>
</evidence>
<evidence type="ECO:0000256" key="4">
    <source>
        <dbReference type="PIRSR" id="PIRSR036289-50"/>
    </source>
</evidence>
<evidence type="ECO:0000259" key="8">
    <source>
        <dbReference type="Pfam" id="PF03636"/>
    </source>
</evidence>
<evidence type="ECO:0000256" key="2">
    <source>
        <dbReference type="ARBA" id="ARBA00022676"/>
    </source>
</evidence>
<reference evidence="9 10" key="2">
    <citation type="submission" date="2009-02" db="EMBL/GenBank/DDBJ databases">
        <title>Draft genome sequence of Blautia hydrogenotrophica DSM 10507 (Ruminococcus hydrogenotrophicus DSM 10507).</title>
        <authorList>
            <person name="Sudarsanam P."/>
            <person name="Ley R."/>
            <person name="Guruge J."/>
            <person name="Turnbaugh P.J."/>
            <person name="Mahowald M."/>
            <person name="Liep D."/>
            <person name="Gordon J."/>
        </authorList>
    </citation>
    <scope>NUCLEOTIDE SEQUENCE [LARGE SCALE GENOMIC DNA]</scope>
    <source>
        <strain evidence="10">DSM 10507 / JCM 14656 / S5a33</strain>
    </source>
</reference>
<dbReference type="GO" id="GO:0004553">
    <property type="term" value="F:hydrolase activity, hydrolyzing O-glycosyl compounds"/>
    <property type="evidence" value="ECO:0007669"/>
    <property type="project" value="TreeGrafter"/>
</dbReference>
<dbReference type="Gene3D" id="2.70.98.40">
    <property type="entry name" value="Glycoside hydrolase, family 65, N-terminal domain"/>
    <property type="match status" value="1"/>
</dbReference>
<dbReference type="AlphaFoldDB" id="C0CRJ7"/>
<dbReference type="InterPro" id="IPR005195">
    <property type="entry name" value="Glyco_hydro_65_M"/>
</dbReference>
<feature type="domain" description="Glycoside hydrolase family 65 C-terminal" evidence="7">
    <location>
        <begin position="697"/>
        <end position="754"/>
    </location>
</feature>
<dbReference type="GO" id="GO:0005975">
    <property type="term" value="P:carbohydrate metabolic process"/>
    <property type="evidence" value="ECO:0007669"/>
    <property type="project" value="InterPro"/>
</dbReference>
<reference evidence="9 10" key="1">
    <citation type="submission" date="2009-01" db="EMBL/GenBank/DDBJ databases">
        <authorList>
            <person name="Fulton L."/>
            <person name="Clifton S."/>
            <person name="Fulton B."/>
            <person name="Xu J."/>
            <person name="Minx P."/>
            <person name="Pepin K.H."/>
            <person name="Johnson M."/>
            <person name="Bhonagiri V."/>
            <person name="Nash W.E."/>
            <person name="Mardis E.R."/>
            <person name="Wilson R.K."/>
        </authorList>
    </citation>
    <scope>NUCLEOTIDE SEQUENCE [LARGE SCALE GENOMIC DNA]</scope>
    <source>
        <strain evidence="10">DSM 10507 / JCM 14656 / S5a33</strain>
    </source>
</reference>
<dbReference type="Proteomes" id="UP000003100">
    <property type="component" value="Unassembled WGS sequence"/>
</dbReference>
<keyword evidence="2" id="KW-0328">Glycosyltransferase</keyword>
<organism evidence="9 10">
    <name type="scientific">Blautia hydrogenotrophica (strain DSM 10507 / JCM 14656 / S5a33)</name>
    <name type="common">Ruminococcus hydrogenotrophicus</name>
    <dbReference type="NCBI Taxonomy" id="476272"/>
    <lineage>
        <taxon>Bacteria</taxon>
        <taxon>Bacillati</taxon>
        <taxon>Bacillota</taxon>
        <taxon>Clostridia</taxon>
        <taxon>Lachnospirales</taxon>
        <taxon>Lachnospiraceae</taxon>
        <taxon>Blautia</taxon>
    </lineage>
</organism>
<dbReference type="SUPFAM" id="SSF74650">
    <property type="entry name" value="Galactose mutarotase-like"/>
    <property type="match status" value="1"/>
</dbReference>
<dbReference type="InterPro" id="IPR011013">
    <property type="entry name" value="Gal_mutarotase_sf_dom"/>
</dbReference>
<evidence type="ECO:0000256" key="3">
    <source>
        <dbReference type="ARBA" id="ARBA00022679"/>
    </source>
</evidence>
<feature type="active site" description="Proton donor" evidence="4">
    <location>
        <position position="482"/>
    </location>
</feature>
<dbReference type="PIRSF" id="PIRSF036289">
    <property type="entry name" value="Glycosyl_hydrolase_malt_phosph"/>
    <property type="match status" value="1"/>
</dbReference>
<evidence type="ECO:0000313" key="10">
    <source>
        <dbReference type="Proteomes" id="UP000003100"/>
    </source>
</evidence>
<dbReference type="HOGENOM" id="CLU_006285_2_1_9"/>
<dbReference type="InterPro" id="IPR005196">
    <property type="entry name" value="Glyco_hydro_65_N"/>
</dbReference>
<comment type="similarity">
    <text evidence="1">Belongs to the glycosyl hydrolase 65 family.</text>
</comment>
<dbReference type="InterPro" id="IPR037018">
    <property type="entry name" value="GH65_N"/>
</dbReference>
<evidence type="ECO:0000256" key="5">
    <source>
        <dbReference type="PIRSR" id="PIRSR036289-51"/>
    </source>
</evidence>
<dbReference type="GeneID" id="86823321"/>
<name>C0CRJ7_BLAHS</name>
<evidence type="ECO:0008006" key="11">
    <source>
        <dbReference type="Google" id="ProtNLM"/>
    </source>
</evidence>
<sequence length="775" mass="89687">MIHYETDRQEGRLWLKESGFSPDFELKTESVFAQCNGYMGVRAAHPLSLVNENRGMFLSGAFNRAYEDEVTELVNCPDVTWMGLIVNGEEICPDRTELVSCERKLDLMTGELQINYQFRLSLGRLIQIQNRRFASRDDRHLFVQDFKVSFLDEKAGEIRLKTGINGQETNSGVSHFNKVDCRVYDRERMEMRGELKDNSVTVLTQCSVKSGTLRTKDFKLCRRGIYESLTVAVDRKTEAVFEKITYMNQMEDEEKQKERENILANASKSGYDILFQKHERVMRDFWSRSGLKIEGISQEEEAAIRFAQYHIQGMTPWHTDKSSIAAKGLTGEGYKGHVFWDTEIFLFPSLLYTYPETARNLLKFRYLGLEGARKKARDYGFAGAMFPWEAAKTGEEETPLYAALNIYTGKANKVWSGIKEYHVTADIVYALNQYYEATKDQEFMNQYGYEMAFEAAQFWATCARWDEKKEKFGIYDVIGPDEYTEHIDNNAYTNYMAAYCVKIAYAYAEDLKKQNPRLYMSMDRKFQLQRRMRDWESFLKNIYLPSPGEDGIIPQDDTFLSKPCLENIEKYKKSQIKQAVLLDYSRDEIVNMQVLKQADVVMLLNLFPHLVGEEYVRKNVLFYEKRTIHDSSLSYCAHAQACAVIGAMDLAEEFFDKCLVVDLDDNPYDSTDGIHSASLGGIWNCLIFGFAGVHYEGDVLYIQPHIPDRWQSMEFQLTVAGQDIRFKVTNKTVELHTEELLSCPLRVKAGEQEYLFKDSLKAVISLEMERQKEVV</sequence>
<evidence type="ECO:0000259" key="6">
    <source>
        <dbReference type="Pfam" id="PF03632"/>
    </source>
</evidence>
<dbReference type="PANTHER" id="PTHR11051">
    <property type="entry name" value="GLYCOSYL HYDROLASE-RELATED"/>
    <property type="match status" value="1"/>
</dbReference>
<feature type="domain" description="Glycoside hydrolase family 65 N-terminal" evidence="8">
    <location>
        <begin position="17"/>
        <end position="246"/>
    </location>
</feature>
<comment type="caution">
    <text evidence="9">The sequence shown here is derived from an EMBL/GenBank/DDBJ whole genome shotgun (WGS) entry which is preliminary data.</text>
</comment>
<dbReference type="Pfam" id="PF03632">
    <property type="entry name" value="Glyco_hydro_65m"/>
    <property type="match status" value="1"/>
</dbReference>
<keyword evidence="10" id="KW-1185">Reference proteome</keyword>
<dbReference type="Gene3D" id="2.60.420.10">
    <property type="entry name" value="Maltose phosphorylase, domain 3"/>
    <property type="match status" value="1"/>
</dbReference>
<dbReference type="InterPro" id="IPR012341">
    <property type="entry name" value="6hp_glycosidase-like_sf"/>
</dbReference>
<protein>
    <recommendedName>
        <fullName evidence="11">Kojibiose phosphorylase</fullName>
    </recommendedName>
</protein>
<evidence type="ECO:0000256" key="1">
    <source>
        <dbReference type="ARBA" id="ARBA00006768"/>
    </source>
</evidence>
<evidence type="ECO:0000259" key="7">
    <source>
        <dbReference type="Pfam" id="PF03633"/>
    </source>
</evidence>
<dbReference type="InterPro" id="IPR008928">
    <property type="entry name" value="6-hairpin_glycosidase_sf"/>
</dbReference>
<dbReference type="InterPro" id="IPR005194">
    <property type="entry name" value="Glyco_hydro_65_C"/>
</dbReference>
<proteinExistence type="inferred from homology"/>
<feature type="binding site" evidence="5">
    <location>
        <begin position="340"/>
        <end position="341"/>
    </location>
    <ligand>
        <name>substrate</name>
    </ligand>
</feature>
<dbReference type="GO" id="GO:0016757">
    <property type="term" value="F:glycosyltransferase activity"/>
    <property type="evidence" value="ECO:0007669"/>
    <property type="project" value="UniProtKB-KW"/>
</dbReference>
<feature type="domain" description="Glycoside hydrolase family 65 central catalytic" evidence="6">
    <location>
        <begin position="305"/>
        <end position="684"/>
    </location>
</feature>
<dbReference type="Pfam" id="PF03633">
    <property type="entry name" value="Glyco_hydro_65C"/>
    <property type="match status" value="1"/>
</dbReference>
<dbReference type="RefSeq" id="WP_005951936.1">
    <property type="nucleotide sequence ID" value="NZ_CP136423.1"/>
</dbReference>
<keyword evidence="3" id="KW-0808">Transferase</keyword>